<protein>
    <submittedName>
        <fullName evidence="3">Phosphate uptake regulator</fullName>
    </submittedName>
</protein>
<sequence length="333" mass="37010">MVETRKVQVTGGSTYTVSIPKDWATENGVSAGSEVEFYPEGDSLFLTPRTEEERTEGTLDISNLEGDELTRAVMTMYVSGFDIIALENTRITNDQRRTIRKATQGLVGLEVLEETRDRVVIRDLLDSSELSIHNAVTRMRLIALSMLEDAIVALEENDDDIARDVIQRDDDVDRLWMVVSRIFRATLRTPKAAEELGLPREICFDYHSSARQMERIGDHATKIAHLTLTMEEPVPDDVVRALSELHEDAAAVIDDGMDALFTEDSVEASQLANKAREAVQEIDEHARAIDELLRDLDPARAQMLGLIVDSISRSADYGGNIAETALQKAAPTP</sequence>
<dbReference type="Proteomes" id="UP000199451">
    <property type="component" value="Unassembled WGS sequence"/>
</dbReference>
<organism evidence="3 4">
    <name type="scientific">Halogranum gelatinilyticum</name>
    <dbReference type="NCBI Taxonomy" id="660521"/>
    <lineage>
        <taxon>Archaea</taxon>
        <taxon>Methanobacteriati</taxon>
        <taxon>Methanobacteriota</taxon>
        <taxon>Stenosarchaea group</taxon>
        <taxon>Halobacteria</taxon>
        <taxon>Halobacteriales</taxon>
        <taxon>Haloferacaceae</taxon>
    </lineage>
</organism>
<keyword evidence="4" id="KW-1185">Reference proteome</keyword>
<evidence type="ECO:0000259" key="2">
    <source>
        <dbReference type="SMART" id="SM00966"/>
    </source>
</evidence>
<dbReference type="InterPro" id="IPR037914">
    <property type="entry name" value="SpoVT-AbrB_sf"/>
</dbReference>
<dbReference type="RefSeq" id="WP_089697501.1">
    <property type="nucleotide sequence ID" value="NZ_FNHL01000002.1"/>
</dbReference>
<dbReference type="Gene3D" id="1.20.58.220">
    <property type="entry name" value="Phosphate transport system protein phou homolog 2, domain 2"/>
    <property type="match status" value="2"/>
</dbReference>
<dbReference type="STRING" id="660521.SAMN04487949_2217"/>
<dbReference type="SMART" id="SM00966">
    <property type="entry name" value="SpoVT_AbrB"/>
    <property type="match status" value="1"/>
</dbReference>
<dbReference type="PANTHER" id="PTHR42930:SF6">
    <property type="entry name" value="PHOSPHATE REGULATORY PROTEIN-LIKE PROTEIN"/>
    <property type="match status" value="1"/>
</dbReference>
<dbReference type="GO" id="GO:0003677">
    <property type="term" value="F:DNA binding"/>
    <property type="evidence" value="ECO:0007669"/>
    <property type="project" value="InterPro"/>
</dbReference>
<dbReference type="InterPro" id="IPR026022">
    <property type="entry name" value="PhoU_dom"/>
</dbReference>
<dbReference type="GO" id="GO:0045936">
    <property type="term" value="P:negative regulation of phosphate metabolic process"/>
    <property type="evidence" value="ECO:0007669"/>
    <property type="project" value="InterPro"/>
</dbReference>
<evidence type="ECO:0000313" key="4">
    <source>
        <dbReference type="Proteomes" id="UP000199451"/>
    </source>
</evidence>
<dbReference type="Pfam" id="PF01895">
    <property type="entry name" value="PhoU"/>
    <property type="match status" value="1"/>
</dbReference>
<proteinExistence type="predicted"/>
<evidence type="ECO:0000256" key="1">
    <source>
        <dbReference type="SAM" id="Coils"/>
    </source>
</evidence>
<name>A0A1G9UJI7_9EURY</name>
<dbReference type="AlphaFoldDB" id="A0A1G9UJI7"/>
<keyword evidence="1" id="KW-0175">Coiled coil</keyword>
<dbReference type="SUPFAM" id="SSF89447">
    <property type="entry name" value="AbrB/MazE/MraZ-like"/>
    <property type="match status" value="1"/>
</dbReference>
<dbReference type="SUPFAM" id="SSF109755">
    <property type="entry name" value="PhoU-like"/>
    <property type="match status" value="1"/>
</dbReference>
<dbReference type="InterPro" id="IPR028366">
    <property type="entry name" value="PhoU"/>
</dbReference>
<dbReference type="EMBL" id="FNHL01000002">
    <property type="protein sequence ID" value="SDM60102.1"/>
    <property type="molecule type" value="Genomic_DNA"/>
</dbReference>
<dbReference type="PANTHER" id="PTHR42930">
    <property type="entry name" value="PHOSPHATE-SPECIFIC TRANSPORT SYSTEM ACCESSORY PROTEIN PHOU"/>
    <property type="match status" value="1"/>
</dbReference>
<dbReference type="InterPro" id="IPR038078">
    <property type="entry name" value="PhoU-like_sf"/>
</dbReference>
<dbReference type="GO" id="GO:0030643">
    <property type="term" value="P:intracellular phosphate ion homeostasis"/>
    <property type="evidence" value="ECO:0007669"/>
    <property type="project" value="InterPro"/>
</dbReference>
<reference evidence="4" key="1">
    <citation type="submission" date="2016-10" db="EMBL/GenBank/DDBJ databases">
        <authorList>
            <person name="Varghese N."/>
            <person name="Submissions S."/>
        </authorList>
    </citation>
    <scope>NUCLEOTIDE SEQUENCE [LARGE SCALE GENOMIC DNA]</scope>
    <source>
        <strain evidence="4">CGMCC 1.10119</strain>
    </source>
</reference>
<dbReference type="Pfam" id="PF04014">
    <property type="entry name" value="MazE_antitoxin"/>
    <property type="match status" value="1"/>
</dbReference>
<feature type="domain" description="SpoVT-AbrB" evidence="2">
    <location>
        <begin position="9"/>
        <end position="54"/>
    </location>
</feature>
<accession>A0A1G9UJI7</accession>
<gene>
    <name evidence="3" type="ORF">SAMN04487949_2217</name>
</gene>
<dbReference type="InterPro" id="IPR007159">
    <property type="entry name" value="SpoVT-AbrB_dom"/>
</dbReference>
<dbReference type="OrthoDB" id="40991at2157"/>
<evidence type="ECO:0000313" key="3">
    <source>
        <dbReference type="EMBL" id="SDM60102.1"/>
    </source>
</evidence>
<feature type="coiled-coil region" evidence="1">
    <location>
        <begin position="268"/>
        <end position="295"/>
    </location>
</feature>